<feature type="domain" description="Barstar (barnase inhibitor)" evidence="2">
    <location>
        <begin position="6"/>
        <end position="87"/>
    </location>
</feature>
<organism evidence="3">
    <name type="scientific">Streptomyces sp. NBC_00093</name>
    <dbReference type="NCBI Taxonomy" id="2975649"/>
    <lineage>
        <taxon>Bacteria</taxon>
        <taxon>Bacillati</taxon>
        <taxon>Actinomycetota</taxon>
        <taxon>Actinomycetes</taxon>
        <taxon>Kitasatosporales</taxon>
        <taxon>Streptomycetaceae</taxon>
        <taxon>Streptomyces</taxon>
    </lineage>
</organism>
<dbReference type="EMBL" id="CP108222">
    <property type="protein sequence ID" value="WTT19043.1"/>
    <property type="molecule type" value="Genomic_DNA"/>
</dbReference>
<dbReference type="AlphaFoldDB" id="A0AAU2A464"/>
<reference evidence="3" key="1">
    <citation type="submission" date="2022-10" db="EMBL/GenBank/DDBJ databases">
        <title>The complete genomes of actinobacterial strains from the NBC collection.</title>
        <authorList>
            <person name="Joergensen T.S."/>
            <person name="Alvarez Arevalo M."/>
            <person name="Sterndorff E.B."/>
            <person name="Faurdal D."/>
            <person name="Vuksanovic O."/>
            <person name="Mourched A.-S."/>
            <person name="Charusanti P."/>
            <person name="Shaw S."/>
            <person name="Blin K."/>
            <person name="Weber T."/>
        </authorList>
    </citation>
    <scope>NUCLEOTIDE SEQUENCE</scope>
    <source>
        <strain evidence="3">NBC_00093</strain>
    </source>
</reference>
<name>A0AAU2A464_9ACTN</name>
<proteinExistence type="inferred from homology"/>
<dbReference type="InterPro" id="IPR035905">
    <property type="entry name" value="Barstar-like_sf"/>
</dbReference>
<dbReference type="Gene3D" id="3.30.370.10">
    <property type="entry name" value="Barstar-like"/>
    <property type="match status" value="1"/>
</dbReference>
<sequence length="97" mass="10629">MTEGPEVRGSHCRTALDLFAEWAEVLGFPEYFGHNWDAFEECLRTVTGSADGPLTVLVRDAGLLLVDEDPRQLATFLAIVDTVTQEAGFTLRSDQAA</sequence>
<dbReference type="InterPro" id="IPR000468">
    <property type="entry name" value="Barstar"/>
</dbReference>
<dbReference type="Pfam" id="PF01337">
    <property type="entry name" value="Barstar"/>
    <property type="match status" value="1"/>
</dbReference>
<gene>
    <name evidence="3" type="ORF">OHA22_27690</name>
</gene>
<comment type="similarity">
    <text evidence="1">Belongs to the barstar family.</text>
</comment>
<evidence type="ECO:0000256" key="1">
    <source>
        <dbReference type="ARBA" id="ARBA00006845"/>
    </source>
</evidence>
<accession>A0AAU2A464</accession>
<dbReference type="SUPFAM" id="SSF52038">
    <property type="entry name" value="Barstar-related"/>
    <property type="match status" value="1"/>
</dbReference>
<evidence type="ECO:0000313" key="3">
    <source>
        <dbReference type="EMBL" id="WTT19043.1"/>
    </source>
</evidence>
<evidence type="ECO:0000259" key="2">
    <source>
        <dbReference type="Pfam" id="PF01337"/>
    </source>
</evidence>
<protein>
    <submittedName>
        <fullName evidence="3">Barstar family protein</fullName>
    </submittedName>
</protein>